<name>A0ABT7BE68_9CYAN</name>
<reference evidence="3 4" key="1">
    <citation type="submission" date="2023-01" db="EMBL/GenBank/DDBJ databases">
        <title>Novel diversity within Roseofilum (Cyanobacteria; Desertifilaceae) from marine benthic mats with descriptions of four novel species.</title>
        <authorList>
            <person name="Wang Y."/>
            <person name="Berthold D.E."/>
            <person name="Hu J."/>
            <person name="Lefler F.W."/>
            <person name="Laughinghouse H.D. IV."/>
        </authorList>
    </citation>
    <scope>NUCLEOTIDE SEQUENCE [LARGE SCALE GENOMIC DNA]</scope>
    <source>
        <strain evidence="3 4">BLCC-M114</strain>
    </source>
</reference>
<feature type="transmembrane region" description="Helical" evidence="2">
    <location>
        <begin position="20"/>
        <end position="40"/>
    </location>
</feature>
<evidence type="ECO:0000256" key="2">
    <source>
        <dbReference type="SAM" id="Phobius"/>
    </source>
</evidence>
<accession>A0ABT7BE68</accession>
<comment type="caution">
    <text evidence="3">The sequence shown here is derived from an EMBL/GenBank/DDBJ whole genome shotgun (WGS) entry which is preliminary data.</text>
</comment>
<keyword evidence="2" id="KW-1133">Transmembrane helix</keyword>
<evidence type="ECO:0000256" key="1">
    <source>
        <dbReference type="SAM" id="MobiDB-lite"/>
    </source>
</evidence>
<dbReference type="EMBL" id="JAQOSO010000119">
    <property type="protein sequence ID" value="MDJ1177082.1"/>
    <property type="molecule type" value="Genomic_DNA"/>
</dbReference>
<proteinExistence type="predicted"/>
<protein>
    <submittedName>
        <fullName evidence="3">Uncharacterized protein</fullName>
    </submittedName>
</protein>
<keyword evidence="2" id="KW-0472">Membrane</keyword>
<sequence>MQPSAPLDSHQEASPAFPQAGLSVVLSLSTVPVVLGVLALKHMSQFWQTVGQDSEEIFRGDRLPLLTEPPQSSPNSTPPT</sequence>
<feature type="region of interest" description="Disordered" evidence="1">
    <location>
        <begin position="61"/>
        <end position="80"/>
    </location>
</feature>
<evidence type="ECO:0000313" key="4">
    <source>
        <dbReference type="Proteomes" id="UP001235849"/>
    </source>
</evidence>
<dbReference type="Proteomes" id="UP001235849">
    <property type="component" value="Unassembled WGS sequence"/>
</dbReference>
<dbReference type="RefSeq" id="WP_283769328.1">
    <property type="nucleotide sequence ID" value="NZ_JAQOSO010000119.1"/>
</dbReference>
<feature type="compositionally biased region" description="Low complexity" evidence="1">
    <location>
        <begin position="68"/>
        <end position="80"/>
    </location>
</feature>
<keyword evidence="2" id="KW-0812">Transmembrane</keyword>
<keyword evidence="4" id="KW-1185">Reference proteome</keyword>
<gene>
    <name evidence="3" type="ORF">PMG25_23605</name>
</gene>
<organism evidence="3 4">
    <name type="scientific">Roseofilum capinflatum BLCC-M114</name>
    <dbReference type="NCBI Taxonomy" id="3022440"/>
    <lineage>
        <taxon>Bacteria</taxon>
        <taxon>Bacillati</taxon>
        <taxon>Cyanobacteriota</taxon>
        <taxon>Cyanophyceae</taxon>
        <taxon>Desertifilales</taxon>
        <taxon>Desertifilaceae</taxon>
        <taxon>Roseofilum</taxon>
        <taxon>Roseofilum capinflatum</taxon>
    </lineage>
</organism>
<evidence type="ECO:0000313" key="3">
    <source>
        <dbReference type="EMBL" id="MDJ1177082.1"/>
    </source>
</evidence>